<reference evidence="1 2" key="1">
    <citation type="submission" date="2014-07" db="EMBL/GenBank/DDBJ databases">
        <title>Draft genome sequence of Thalassospira xianhensis P-4 (MCCC 1A02616).</title>
        <authorList>
            <person name="Lai Q."/>
            <person name="Shao Z."/>
        </authorList>
    </citation>
    <scope>NUCLEOTIDE SEQUENCE [LARGE SCALE GENOMIC DNA]</scope>
    <source>
        <strain evidence="1 2">MCCC 1A02616</strain>
    </source>
</reference>
<dbReference type="AlphaFoldDB" id="A0A367UHR0"/>
<comment type="caution">
    <text evidence="1">The sequence shown here is derived from an EMBL/GenBank/DDBJ whole genome shotgun (WGS) entry which is preliminary data.</text>
</comment>
<protein>
    <recommendedName>
        <fullName evidence="3">Tetratricopeptide repeat protein</fullName>
    </recommendedName>
</protein>
<evidence type="ECO:0008006" key="3">
    <source>
        <dbReference type="Google" id="ProtNLM"/>
    </source>
</evidence>
<proteinExistence type="predicted"/>
<sequence>MSFISRLFKSMYIARKISNSWEDMAKGNVDRANKEIDKAFKVYKNPLPDDLAFGGYVRYRAKRFKDAVDLYEKALISIEKSTKLNQDTKNYLKIYIRKPMAVSLAMTQEKSELFDNIAKEEMTINLKNVSDRIKSIHSMKDLEKDSTVNLIGS</sequence>
<dbReference type="RefSeq" id="WP_114120823.1">
    <property type="nucleotide sequence ID" value="NZ_JPWA01000003.1"/>
</dbReference>
<name>A0A367UHR0_9PROT</name>
<keyword evidence="2" id="KW-1185">Reference proteome</keyword>
<dbReference type="Proteomes" id="UP000252419">
    <property type="component" value="Unassembled WGS sequence"/>
</dbReference>
<accession>A0A367UHR0</accession>
<organism evidence="1 2">
    <name type="scientific">Thalassospira xianhensis MCCC 1A02616</name>
    <dbReference type="NCBI Taxonomy" id="1177929"/>
    <lineage>
        <taxon>Bacteria</taxon>
        <taxon>Pseudomonadati</taxon>
        <taxon>Pseudomonadota</taxon>
        <taxon>Alphaproteobacteria</taxon>
        <taxon>Rhodospirillales</taxon>
        <taxon>Thalassospiraceae</taxon>
        <taxon>Thalassospira</taxon>
    </lineage>
</organism>
<dbReference type="EMBL" id="JPWA01000003">
    <property type="protein sequence ID" value="RCK07173.1"/>
    <property type="molecule type" value="Genomic_DNA"/>
</dbReference>
<evidence type="ECO:0000313" key="2">
    <source>
        <dbReference type="Proteomes" id="UP000252419"/>
    </source>
</evidence>
<evidence type="ECO:0000313" key="1">
    <source>
        <dbReference type="EMBL" id="RCK07173.1"/>
    </source>
</evidence>
<gene>
    <name evidence="1" type="ORF">TH5_04340</name>
</gene>